<comment type="similarity">
    <text evidence="1">Belongs to the asaB hydroxylase/desaturase family.</text>
</comment>
<dbReference type="HOGENOM" id="CLU_1115877_0_0_1"/>
<evidence type="ECO:0000256" key="1">
    <source>
        <dbReference type="ARBA" id="ARBA00023604"/>
    </source>
</evidence>
<organism evidence="2 3">
    <name type="scientific">Hypocrea atroviridis (strain ATCC 20476 / IMI 206040)</name>
    <name type="common">Trichoderma atroviride</name>
    <dbReference type="NCBI Taxonomy" id="452589"/>
    <lineage>
        <taxon>Eukaryota</taxon>
        <taxon>Fungi</taxon>
        <taxon>Dikarya</taxon>
        <taxon>Ascomycota</taxon>
        <taxon>Pezizomycotina</taxon>
        <taxon>Sordariomycetes</taxon>
        <taxon>Hypocreomycetidae</taxon>
        <taxon>Hypocreales</taxon>
        <taxon>Hypocreaceae</taxon>
        <taxon>Trichoderma</taxon>
    </lineage>
</organism>
<comment type="caution">
    <text evidence="2">The sequence shown here is derived from an EMBL/GenBank/DDBJ whole genome shotgun (WGS) entry which is preliminary data.</text>
</comment>
<dbReference type="PANTHER" id="PTHR34598:SF3">
    <property type="entry name" value="OXIDOREDUCTASE AN1597"/>
    <property type="match status" value="1"/>
</dbReference>
<dbReference type="OrthoDB" id="412788at2759"/>
<keyword evidence="3" id="KW-1185">Reference proteome</keyword>
<dbReference type="Proteomes" id="UP000005426">
    <property type="component" value="Unassembled WGS sequence"/>
</dbReference>
<accession>G9NIB4</accession>
<dbReference type="InterPro" id="IPR044053">
    <property type="entry name" value="AsaB-like"/>
</dbReference>
<evidence type="ECO:0000313" key="2">
    <source>
        <dbReference type="EMBL" id="EHK49527.1"/>
    </source>
</evidence>
<sequence>MATDVQSLYEIGKNSPEEHVSLAYLADIPKYDLEKPYAIEFDIPLENESFRSNLEFESSIVSIRDLRLRKEKIRLEEHGFEVVDTASSFEHDYFRSEAPICEMQDVESLLKERFETEQVFCFTQRLSSQQSPCRLHDRKRFWKPIHHTVKNHPLIFCDRATLSEAQIIPCDLVSPDYLGGFSFVKYSEGQQWYWLSNQEVDEAFIFTSWDSHPLYEPPFLQSLFTRLAYLRIQILIYPNAKVWKTKDGY</sequence>
<dbReference type="GO" id="GO:0016491">
    <property type="term" value="F:oxidoreductase activity"/>
    <property type="evidence" value="ECO:0007669"/>
    <property type="project" value="InterPro"/>
</dbReference>
<dbReference type="PANTHER" id="PTHR34598">
    <property type="entry name" value="BLL6449 PROTEIN"/>
    <property type="match status" value="1"/>
</dbReference>
<dbReference type="EMBL" id="ABDG02000016">
    <property type="protein sequence ID" value="EHK49527.1"/>
    <property type="molecule type" value="Genomic_DNA"/>
</dbReference>
<proteinExistence type="inferred from homology"/>
<protein>
    <submittedName>
        <fullName evidence="2">Uncharacterized protein</fullName>
    </submittedName>
</protein>
<gene>
    <name evidence="2" type="ORF">TRIATDRAFT_92576</name>
</gene>
<evidence type="ECO:0000313" key="3">
    <source>
        <dbReference type="Proteomes" id="UP000005426"/>
    </source>
</evidence>
<dbReference type="AlphaFoldDB" id="G9NIB4"/>
<name>G9NIB4_HYPAI</name>
<reference evidence="2 3" key="1">
    <citation type="journal article" date="2011" name="Genome Biol.">
        <title>Comparative genome sequence analysis underscores mycoparasitism as the ancestral life style of Trichoderma.</title>
        <authorList>
            <person name="Kubicek C.P."/>
            <person name="Herrera-Estrella A."/>
            <person name="Seidl-Seiboth V."/>
            <person name="Martinez D.A."/>
            <person name="Druzhinina I.S."/>
            <person name="Thon M."/>
            <person name="Zeilinger S."/>
            <person name="Casas-Flores S."/>
            <person name="Horwitz B.A."/>
            <person name="Mukherjee P.K."/>
            <person name="Mukherjee M."/>
            <person name="Kredics L."/>
            <person name="Alcaraz L.D."/>
            <person name="Aerts A."/>
            <person name="Antal Z."/>
            <person name="Atanasova L."/>
            <person name="Cervantes-Badillo M.G."/>
            <person name="Challacombe J."/>
            <person name="Chertkov O."/>
            <person name="McCluskey K."/>
            <person name="Coulpier F."/>
            <person name="Deshpande N."/>
            <person name="von Doehren H."/>
            <person name="Ebbole D.J."/>
            <person name="Esquivel-Naranjo E.U."/>
            <person name="Fekete E."/>
            <person name="Flipphi M."/>
            <person name="Glaser F."/>
            <person name="Gomez-Rodriguez E.Y."/>
            <person name="Gruber S."/>
            <person name="Han C."/>
            <person name="Henrissat B."/>
            <person name="Hermosa R."/>
            <person name="Hernandez-Onate M."/>
            <person name="Karaffa L."/>
            <person name="Kosti I."/>
            <person name="Le Crom S."/>
            <person name="Lindquist E."/>
            <person name="Lucas S."/>
            <person name="Luebeck M."/>
            <person name="Luebeck P.S."/>
            <person name="Margeot A."/>
            <person name="Metz B."/>
            <person name="Misra M."/>
            <person name="Nevalainen H."/>
            <person name="Omann M."/>
            <person name="Packer N."/>
            <person name="Perrone G."/>
            <person name="Uresti-Rivera E.E."/>
            <person name="Salamov A."/>
            <person name="Schmoll M."/>
            <person name="Seiboth B."/>
            <person name="Shapiro H."/>
            <person name="Sukno S."/>
            <person name="Tamayo-Ramos J.A."/>
            <person name="Tisch D."/>
            <person name="Wiest A."/>
            <person name="Wilkinson H.H."/>
            <person name="Zhang M."/>
            <person name="Coutinho P.M."/>
            <person name="Kenerley C.M."/>
            <person name="Monte E."/>
            <person name="Baker S.E."/>
            <person name="Grigoriev I.V."/>
        </authorList>
    </citation>
    <scope>NUCLEOTIDE SEQUENCE [LARGE SCALE GENOMIC DNA]</scope>
    <source>
        <strain evidence="3">ATCC 20476 / IMI 206040</strain>
    </source>
</reference>